<protein>
    <recommendedName>
        <fullName evidence="4">TIL domain-containing protein</fullName>
    </recommendedName>
</protein>
<proteinExistence type="predicted"/>
<evidence type="ECO:0000313" key="6">
    <source>
        <dbReference type="Proteomes" id="UP000494106"/>
    </source>
</evidence>
<dbReference type="GO" id="GO:0030414">
    <property type="term" value="F:peptidase inhibitor activity"/>
    <property type="evidence" value="ECO:0007669"/>
    <property type="project" value="UniProtKB-KW"/>
</dbReference>
<dbReference type="Gene3D" id="2.10.25.10">
    <property type="entry name" value="Laminin"/>
    <property type="match status" value="5"/>
</dbReference>
<comment type="caution">
    <text evidence="5">The sequence shown here is derived from an EMBL/GenBank/DDBJ whole genome shotgun (WGS) entry which is preliminary data.</text>
</comment>
<dbReference type="PANTHER" id="PTHR23259:SF70">
    <property type="entry name" value="ACCESSORY GLAND PROTEIN ACP62F-RELATED"/>
    <property type="match status" value="1"/>
</dbReference>
<keyword evidence="1" id="KW-0646">Protease inhibitor</keyword>
<dbReference type="InterPro" id="IPR002919">
    <property type="entry name" value="TIL_dom"/>
</dbReference>
<dbReference type="PANTHER" id="PTHR23259">
    <property type="entry name" value="RIDDLE"/>
    <property type="match status" value="1"/>
</dbReference>
<keyword evidence="2" id="KW-1015">Disulfide bond</keyword>
<feature type="chain" id="PRO_5035812072" description="TIL domain-containing protein" evidence="3">
    <location>
        <begin position="22"/>
        <end position="383"/>
    </location>
</feature>
<feature type="domain" description="TIL" evidence="4">
    <location>
        <begin position="27"/>
        <end position="77"/>
    </location>
</feature>
<dbReference type="SUPFAM" id="SSF57567">
    <property type="entry name" value="Serine protease inhibitors"/>
    <property type="match status" value="5"/>
</dbReference>
<reference evidence="5 6" key="1">
    <citation type="submission" date="2020-04" db="EMBL/GenBank/DDBJ databases">
        <authorList>
            <person name="Wallbank WR R."/>
            <person name="Pardo Diaz C."/>
            <person name="Kozak K."/>
            <person name="Martin S."/>
            <person name="Jiggins C."/>
            <person name="Moest M."/>
            <person name="Warren A I."/>
            <person name="Byers J.R.P. K."/>
            <person name="Montejo-Kovacevich G."/>
            <person name="Yen C E."/>
        </authorList>
    </citation>
    <scope>NUCLEOTIDE SEQUENCE [LARGE SCALE GENOMIC DNA]</scope>
</reference>
<name>A0A8S0ZC13_ARCPL</name>
<dbReference type="CDD" id="cd19941">
    <property type="entry name" value="TIL"/>
    <property type="match status" value="4"/>
</dbReference>
<feature type="signal peptide" evidence="3">
    <location>
        <begin position="1"/>
        <end position="21"/>
    </location>
</feature>
<dbReference type="OrthoDB" id="6236007at2759"/>
<evidence type="ECO:0000256" key="1">
    <source>
        <dbReference type="ARBA" id="ARBA00022690"/>
    </source>
</evidence>
<evidence type="ECO:0000313" key="5">
    <source>
        <dbReference type="EMBL" id="CAB3230471.1"/>
    </source>
</evidence>
<dbReference type="EMBL" id="CADEBC010000428">
    <property type="protein sequence ID" value="CAB3230471.1"/>
    <property type="molecule type" value="Genomic_DNA"/>
</dbReference>
<feature type="domain" description="TIL" evidence="4">
    <location>
        <begin position="233"/>
        <end position="285"/>
    </location>
</feature>
<gene>
    <name evidence="5" type="ORF">APLA_LOCUS4217</name>
</gene>
<sequence length="383" mass="42863">MEPRVIAGLFVLLCLCCPVYAQVSSICRPKEQFLMCGCQKTCRNPALDCSGVCKIGCYCQKDEYRNDEGLCVKLADCPPIKSAFTQETSEPRENEGKCPENEEYRFCEPCAKSCENPNPICPAQCMRGCFCVEGMLRNDKGLCVKPDKCQNLTTPQPIVYQMTCNSLQVYKQCETCERTCSDPNPKCPSPCKTGCFCEQDYVKGPDGQCMKLENCPKAEMTFGVPGSPTIEDCAPDEEYFSCGWCEPSCSHPNPSCPNKVCTTGCLCRPPLLRHHSGHCVEEKDCIPQKCTHQNEEFVCRYGCELRCEPRRYHCAMRTRRCILGCHCKLGLYRDSFNGNCVTKEQCGNATVSSFTAVKNTIFSVFNYSEPDVTGHTPFKIDVD</sequence>
<dbReference type="AlphaFoldDB" id="A0A8S0ZC13"/>
<feature type="domain" description="TIL" evidence="4">
    <location>
        <begin position="164"/>
        <end position="215"/>
    </location>
</feature>
<dbReference type="Pfam" id="PF01826">
    <property type="entry name" value="TIL"/>
    <property type="match status" value="4"/>
</dbReference>
<dbReference type="InterPro" id="IPR036084">
    <property type="entry name" value="Ser_inhib-like_sf"/>
</dbReference>
<evidence type="ECO:0000259" key="4">
    <source>
        <dbReference type="Pfam" id="PF01826"/>
    </source>
</evidence>
<feature type="domain" description="TIL" evidence="4">
    <location>
        <begin position="98"/>
        <end position="149"/>
    </location>
</feature>
<keyword evidence="6" id="KW-1185">Reference proteome</keyword>
<organism evidence="5 6">
    <name type="scientific">Arctia plantaginis</name>
    <name type="common">Wood tiger moth</name>
    <name type="synonym">Phalaena plantaginis</name>
    <dbReference type="NCBI Taxonomy" id="874455"/>
    <lineage>
        <taxon>Eukaryota</taxon>
        <taxon>Metazoa</taxon>
        <taxon>Ecdysozoa</taxon>
        <taxon>Arthropoda</taxon>
        <taxon>Hexapoda</taxon>
        <taxon>Insecta</taxon>
        <taxon>Pterygota</taxon>
        <taxon>Neoptera</taxon>
        <taxon>Endopterygota</taxon>
        <taxon>Lepidoptera</taxon>
        <taxon>Glossata</taxon>
        <taxon>Ditrysia</taxon>
        <taxon>Noctuoidea</taxon>
        <taxon>Erebidae</taxon>
        <taxon>Arctiinae</taxon>
        <taxon>Arctia</taxon>
    </lineage>
</organism>
<evidence type="ECO:0000256" key="2">
    <source>
        <dbReference type="ARBA" id="ARBA00023157"/>
    </source>
</evidence>
<evidence type="ECO:0000256" key="3">
    <source>
        <dbReference type="SAM" id="SignalP"/>
    </source>
</evidence>
<keyword evidence="3" id="KW-0732">Signal</keyword>
<accession>A0A8S0ZC13</accession>
<dbReference type="Proteomes" id="UP000494106">
    <property type="component" value="Unassembled WGS sequence"/>
</dbReference>
<dbReference type="InterPro" id="IPR051368">
    <property type="entry name" value="SerProtInhib-TIL_Domain"/>
</dbReference>